<organism evidence="3 4">
    <name type="scientific">Dryococelus australis</name>
    <dbReference type="NCBI Taxonomy" id="614101"/>
    <lineage>
        <taxon>Eukaryota</taxon>
        <taxon>Metazoa</taxon>
        <taxon>Ecdysozoa</taxon>
        <taxon>Arthropoda</taxon>
        <taxon>Hexapoda</taxon>
        <taxon>Insecta</taxon>
        <taxon>Pterygota</taxon>
        <taxon>Neoptera</taxon>
        <taxon>Polyneoptera</taxon>
        <taxon>Phasmatodea</taxon>
        <taxon>Verophasmatodea</taxon>
        <taxon>Anareolatae</taxon>
        <taxon>Phasmatidae</taxon>
        <taxon>Eurycanthinae</taxon>
        <taxon>Dryococelus</taxon>
    </lineage>
</organism>
<dbReference type="InterPro" id="IPR007867">
    <property type="entry name" value="GMC_OxRtase_C"/>
</dbReference>
<feature type="domain" description="Glucose-methanol-choline oxidoreductase N-terminal" evidence="2">
    <location>
        <begin position="320"/>
        <end position="334"/>
    </location>
</feature>
<dbReference type="InterPro" id="IPR012132">
    <property type="entry name" value="GMC_OxRdtase"/>
</dbReference>
<dbReference type="PANTHER" id="PTHR11552:SF217">
    <property type="entry name" value="GLUCOSE DEHYDROGENASE [FAD, QUINONE]"/>
    <property type="match status" value="1"/>
</dbReference>
<evidence type="ECO:0000313" key="3">
    <source>
        <dbReference type="EMBL" id="KAJ8883551.1"/>
    </source>
</evidence>
<dbReference type="InterPro" id="IPR036188">
    <property type="entry name" value="FAD/NAD-bd_sf"/>
</dbReference>
<comment type="caution">
    <text evidence="3">The sequence shown here is derived from an EMBL/GenBank/DDBJ whole genome shotgun (WGS) entry which is preliminary data.</text>
</comment>
<name>A0ABQ9HHD4_9NEOP</name>
<proteinExistence type="inferred from homology"/>
<dbReference type="Gene3D" id="3.50.50.60">
    <property type="entry name" value="FAD/NAD(P)-binding domain"/>
    <property type="match status" value="1"/>
</dbReference>
<dbReference type="EMBL" id="JARBHB010000005">
    <property type="protein sequence ID" value="KAJ8883551.1"/>
    <property type="molecule type" value="Genomic_DNA"/>
</dbReference>
<keyword evidence="4" id="KW-1185">Reference proteome</keyword>
<dbReference type="Gene3D" id="3.30.560.10">
    <property type="entry name" value="Glucose Oxidase, domain 3"/>
    <property type="match status" value="1"/>
</dbReference>
<dbReference type="Pfam" id="PF05199">
    <property type="entry name" value="GMC_oxred_C"/>
    <property type="match status" value="1"/>
</dbReference>
<dbReference type="SUPFAM" id="SSF51905">
    <property type="entry name" value="FAD/NAD(P)-binding domain"/>
    <property type="match status" value="1"/>
</dbReference>
<protein>
    <recommendedName>
        <fullName evidence="2">Glucose-methanol-choline oxidoreductase N-terminal domain-containing protein</fullName>
    </recommendedName>
</protein>
<reference evidence="3 4" key="1">
    <citation type="submission" date="2023-02" db="EMBL/GenBank/DDBJ databases">
        <title>LHISI_Scaffold_Assembly.</title>
        <authorList>
            <person name="Stuart O.P."/>
            <person name="Cleave R."/>
            <person name="Magrath M.J.L."/>
            <person name="Mikheyev A.S."/>
        </authorList>
    </citation>
    <scope>NUCLEOTIDE SEQUENCE [LARGE SCALE GENOMIC DNA]</scope>
    <source>
        <strain evidence="3">Daus_M_001</strain>
        <tissue evidence="3">Leg muscle</tissue>
    </source>
</reference>
<dbReference type="Pfam" id="PF00732">
    <property type="entry name" value="GMC_oxred_N"/>
    <property type="match status" value="1"/>
</dbReference>
<comment type="similarity">
    <text evidence="1">Belongs to the GMC oxidoreductase family.</text>
</comment>
<dbReference type="PIRSF" id="PIRSF000137">
    <property type="entry name" value="Alcohol_oxidase"/>
    <property type="match status" value="1"/>
</dbReference>
<evidence type="ECO:0000313" key="4">
    <source>
        <dbReference type="Proteomes" id="UP001159363"/>
    </source>
</evidence>
<evidence type="ECO:0000256" key="1">
    <source>
        <dbReference type="ARBA" id="ARBA00010790"/>
    </source>
</evidence>
<gene>
    <name evidence="3" type="ORF">PR048_015395</name>
</gene>
<sequence length="620" mass="66852">MSAGIPASMEDLCSFQDMDFVSGACGSSYSTFMTLVSLLISTTKNISDPCSRLGRDGSELPLTTTFDYVVVGAGPAGSAVASRLSEVPSWSVMLLEAGPEEPSGTLVPSYFMSAIGTQLDWQYKTQPHADAFRSSSGVASWPRGKMVGGSMAMQGSMYTRAHRKVYDDWAAAGNVGWSYEDLLPYFKKGESIRAPGVERQYHGSEGPVVVDYFPYKPEMSNVVIAAAKENGYRNGDVTGTNQTGVAVGLIMLKDGLRHSAPRAYLRPNKARSNLHLAINSHVTKVLINSTTNTAYGVEFIDSKGVTKIILARREVILSAGAVGSPQLLLLSGVGPSVDLKSVGIKVKKDLPVGKNLHNHVSIGVLFTINDTATEELTQQAVLEFIQNRTGPISSDGLTQVTLFAKTKYAVDDVPDIQAFFDGYSATCSKTGVSGECSDGSLSSSCGRRTVNARPTNIYPRSRGYLKLNSSNPLDYPLIYGNYLSDKRDVLVLVEGIKEMLKLANTSAFAAWDMRLDTTPTDGCENLTFASDEYWECVIRTDTSAENHQGGSCKMGPANDTSAVVDPQLRVHGIARLRVVDASIFPMIPNSNPTPTIMAAAEKLADMIKTQEESSNPHKRH</sequence>
<evidence type="ECO:0000259" key="2">
    <source>
        <dbReference type="PROSITE" id="PS00624"/>
    </source>
</evidence>
<dbReference type="InterPro" id="IPR000172">
    <property type="entry name" value="GMC_OxRdtase_N"/>
</dbReference>
<dbReference type="PROSITE" id="PS00624">
    <property type="entry name" value="GMC_OXRED_2"/>
    <property type="match status" value="1"/>
</dbReference>
<dbReference type="Proteomes" id="UP001159363">
    <property type="component" value="Chromosome 4"/>
</dbReference>
<dbReference type="SUPFAM" id="SSF54373">
    <property type="entry name" value="FAD-linked reductases, C-terminal domain"/>
    <property type="match status" value="1"/>
</dbReference>
<dbReference type="PANTHER" id="PTHR11552">
    <property type="entry name" value="GLUCOSE-METHANOL-CHOLINE GMC OXIDOREDUCTASE"/>
    <property type="match status" value="1"/>
</dbReference>
<accession>A0ABQ9HHD4</accession>